<protein>
    <submittedName>
        <fullName evidence="2">Uncharacterized protein</fullName>
    </submittedName>
</protein>
<feature type="compositionally biased region" description="Polar residues" evidence="1">
    <location>
        <begin position="506"/>
        <end position="518"/>
    </location>
</feature>
<comment type="caution">
    <text evidence="2">The sequence shown here is derived from an EMBL/GenBank/DDBJ whole genome shotgun (WGS) entry which is preliminary data.</text>
</comment>
<feature type="compositionally biased region" description="Polar residues" evidence="1">
    <location>
        <begin position="74"/>
        <end position="91"/>
    </location>
</feature>
<sequence length="829" mass="87620">MASPPPSPSDQARTPELTDEDVSSSSSGDDHTAALSRRQRRPLPPLPHQVATPRPLKSPTADSPSFPFPAFDSAETSPSSFLPATDDSTPSHFARAPKQSSHNSRAVSWMRMQVDAIQALKHPRILSLLLSYLSWPEFYALICTTTKLRGLWDYPELRDVIMCAFVPGFQFALHQRDLSRFRDVDITLQDLDLLLISQRVPLHRYPMHALHALSSSPESSADTTVTRRISDKLAVLANTHSRFVLLLQSLVHSSSLPTPAEPPAFTPRSQSVSQSTGTGSSLPHGLRELTFPAPLSESVPDGDSTAVNGSTNVLPLASLSLTHTRATSLSPAKKTLNRNGKTSAASPSPAGGTFAQGSMYSLANGNSLSGSPRPAMASPRSDNSGASTQVPSPTKGRRMSMFGSNARSPPPAPAEPRLLRYYGESWRRSAKPSLALSPPPTKLRMSTRSPLSRAGGFSSQDDFSFTKPFAQDDRRAASVDSDSDAGSGTSSPSFSRQSTVGDVTHAPSNDTSSHSSPPASGLGFNPNEPTSNPHDLTLAISRARAPVLRVFVPAGVLSPAVLNACEAQLVQGGLWSHLSTGDVVCNLGYVPGVGANSRPSTRSGESPSPPGGPASADATSNQTWLVFDGTQLVPYIPPAPPPVADPLSLPSPFYYTHLLPSGTNPQWEFGAIGGAGPDANGPAEGPDLRLSVAGVPLAAAGSGSGSGEPELTLTQTTMRVRSPHSLGGYAMVKKWVWIARSWIGVGVGVRSVAATEAMGSGWRGEWVLEGEGTKEGRGVLLKCLKGEEAGEQRYVWEMVKERSGGGKLRMRLMKVITPTISGTASSAVV</sequence>
<dbReference type="EMBL" id="JH711575">
    <property type="protein sequence ID" value="EIW83944.1"/>
    <property type="molecule type" value="Genomic_DNA"/>
</dbReference>
<feature type="region of interest" description="Disordered" evidence="1">
    <location>
        <begin position="596"/>
        <end position="619"/>
    </location>
</feature>
<feature type="region of interest" description="Disordered" evidence="1">
    <location>
        <begin position="256"/>
        <end position="307"/>
    </location>
</feature>
<dbReference type="AlphaFoldDB" id="A0A5M3MYS6"/>
<feature type="compositionally biased region" description="Polar residues" evidence="1">
    <location>
        <begin position="355"/>
        <end position="370"/>
    </location>
</feature>
<gene>
    <name evidence="2" type="ORF">CONPUDRAFT_163202</name>
</gene>
<feature type="compositionally biased region" description="Polar residues" evidence="1">
    <location>
        <begin position="380"/>
        <end position="392"/>
    </location>
</feature>
<dbReference type="RefSeq" id="XP_007765791.1">
    <property type="nucleotide sequence ID" value="XM_007767601.1"/>
</dbReference>
<organism evidence="2 3">
    <name type="scientific">Coniophora puteana (strain RWD-64-598)</name>
    <name type="common">Brown rot fungus</name>
    <dbReference type="NCBI Taxonomy" id="741705"/>
    <lineage>
        <taxon>Eukaryota</taxon>
        <taxon>Fungi</taxon>
        <taxon>Dikarya</taxon>
        <taxon>Basidiomycota</taxon>
        <taxon>Agaricomycotina</taxon>
        <taxon>Agaricomycetes</taxon>
        <taxon>Agaricomycetidae</taxon>
        <taxon>Boletales</taxon>
        <taxon>Coniophorineae</taxon>
        <taxon>Coniophoraceae</taxon>
        <taxon>Coniophora</taxon>
    </lineage>
</organism>
<evidence type="ECO:0000313" key="3">
    <source>
        <dbReference type="Proteomes" id="UP000053558"/>
    </source>
</evidence>
<feature type="compositionally biased region" description="Low complexity" evidence="1">
    <location>
        <begin position="269"/>
        <end position="281"/>
    </location>
</feature>
<feature type="region of interest" description="Disordered" evidence="1">
    <location>
        <begin position="1"/>
        <end position="100"/>
    </location>
</feature>
<feature type="compositionally biased region" description="Low complexity" evidence="1">
    <location>
        <begin position="478"/>
        <end position="500"/>
    </location>
</feature>
<dbReference type="KEGG" id="cput:CONPUDRAFT_163202"/>
<evidence type="ECO:0000256" key="1">
    <source>
        <dbReference type="SAM" id="MobiDB-lite"/>
    </source>
</evidence>
<reference evidence="3" key="1">
    <citation type="journal article" date="2012" name="Science">
        <title>The Paleozoic origin of enzymatic lignin decomposition reconstructed from 31 fungal genomes.</title>
        <authorList>
            <person name="Floudas D."/>
            <person name="Binder M."/>
            <person name="Riley R."/>
            <person name="Barry K."/>
            <person name="Blanchette R.A."/>
            <person name="Henrissat B."/>
            <person name="Martinez A.T."/>
            <person name="Otillar R."/>
            <person name="Spatafora J.W."/>
            <person name="Yadav J.S."/>
            <person name="Aerts A."/>
            <person name="Benoit I."/>
            <person name="Boyd A."/>
            <person name="Carlson A."/>
            <person name="Copeland A."/>
            <person name="Coutinho P.M."/>
            <person name="de Vries R.P."/>
            <person name="Ferreira P."/>
            <person name="Findley K."/>
            <person name="Foster B."/>
            <person name="Gaskell J."/>
            <person name="Glotzer D."/>
            <person name="Gorecki P."/>
            <person name="Heitman J."/>
            <person name="Hesse C."/>
            <person name="Hori C."/>
            <person name="Igarashi K."/>
            <person name="Jurgens J.A."/>
            <person name="Kallen N."/>
            <person name="Kersten P."/>
            <person name="Kohler A."/>
            <person name="Kuees U."/>
            <person name="Kumar T.K.A."/>
            <person name="Kuo A."/>
            <person name="LaButti K."/>
            <person name="Larrondo L.F."/>
            <person name="Lindquist E."/>
            <person name="Ling A."/>
            <person name="Lombard V."/>
            <person name="Lucas S."/>
            <person name="Lundell T."/>
            <person name="Martin R."/>
            <person name="McLaughlin D.J."/>
            <person name="Morgenstern I."/>
            <person name="Morin E."/>
            <person name="Murat C."/>
            <person name="Nagy L.G."/>
            <person name="Nolan M."/>
            <person name="Ohm R.A."/>
            <person name="Patyshakuliyeva A."/>
            <person name="Rokas A."/>
            <person name="Ruiz-Duenas F.J."/>
            <person name="Sabat G."/>
            <person name="Salamov A."/>
            <person name="Samejima M."/>
            <person name="Schmutz J."/>
            <person name="Slot J.C."/>
            <person name="St John F."/>
            <person name="Stenlid J."/>
            <person name="Sun H."/>
            <person name="Sun S."/>
            <person name="Syed K."/>
            <person name="Tsang A."/>
            <person name="Wiebenga A."/>
            <person name="Young D."/>
            <person name="Pisabarro A."/>
            <person name="Eastwood D.C."/>
            <person name="Martin F."/>
            <person name="Cullen D."/>
            <person name="Grigoriev I.V."/>
            <person name="Hibbett D.S."/>
        </authorList>
    </citation>
    <scope>NUCLEOTIDE SEQUENCE [LARGE SCALE GENOMIC DNA]</scope>
    <source>
        <strain evidence="3">RWD-64-598 SS2</strain>
    </source>
</reference>
<dbReference type="OrthoDB" id="3269821at2759"/>
<dbReference type="GeneID" id="19204880"/>
<name>A0A5M3MYS6_CONPW</name>
<accession>A0A5M3MYS6</accession>
<feature type="compositionally biased region" description="Low complexity" evidence="1">
    <location>
        <begin position="597"/>
        <end position="606"/>
    </location>
</feature>
<evidence type="ECO:0000313" key="2">
    <source>
        <dbReference type="EMBL" id="EIW83944.1"/>
    </source>
</evidence>
<keyword evidence="3" id="KW-1185">Reference proteome</keyword>
<feature type="region of interest" description="Disordered" evidence="1">
    <location>
        <begin position="328"/>
        <end position="535"/>
    </location>
</feature>
<dbReference type="Proteomes" id="UP000053558">
    <property type="component" value="Unassembled WGS sequence"/>
</dbReference>
<dbReference type="OMA" id="LMFNGYC"/>
<proteinExistence type="predicted"/>
<feature type="compositionally biased region" description="Polar residues" evidence="1">
    <location>
        <begin position="337"/>
        <end position="346"/>
    </location>
</feature>